<dbReference type="EMBL" id="BAAAYN010000001">
    <property type="protein sequence ID" value="GAA3381837.1"/>
    <property type="molecule type" value="Genomic_DNA"/>
</dbReference>
<accession>A0ABP6SP01</accession>
<organism evidence="2 3">
    <name type="scientific">Cryptosporangium minutisporangium</name>
    <dbReference type="NCBI Taxonomy" id="113569"/>
    <lineage>
        <taxon>Bacteria</taxon>
        <taxon>Bacillati</taxon>
        <taxon>Actinomycetota</taxon>
        <taxon>Actinomycetes</taxon>
        <taxon>Cryptosporangiales</taxon>
        <taxon>Cryptosporangiaceae</taxon>
        <taxon>Cryptosporangium</taxon>
    </lineage>
</organism>
<dbReference type="Pfam" id="PF25199">
    <property type="entry name" value="nSTAND_NTPase5"/>
    <property type="match status" value="1"/>
</dbReference>
<dbReference type="Proteomes" id="UP001501676">
    <property type="component" value="Unassembled WGS sequence"/>
</dbReference>
<sequence>MASSPSGRGAVRLAERLRAARDRSFVGREREVESFRSALAGDPDAPIVLYVHGPGGVGKSALLRRFVTLAEDAERTVVQIDGRMLDPTPAGFQLQAGEALTDERVVLLVDNFDRCQGLEAWLREHFLPGVLDGVVVVLAGRQPPHADWRSDGAWGEALAVWALADLSADDAAALVRARGVPPESQAAVLRFAGGYPLALSLAASVAVRDVRDTDAWTPPRDVLSALLQQLVGDVPSPAHRTALEICAHTISTTEDLLAAVVPAANAAELFGWLHSLPFVEADRHGLRPHDVVREVLEADLRWRNPRSYEAMHRRLTAYLVHRARESSPVPSMAEVRSLYYLQRHDQIVTEYFVLDGDGTVYPGAYQPADREAVRQLALVSEGAESASIVDFWLERQPEAFTVYRQSNSDELVAFMAWLQLGTDDEDTCAVDPVVAAAWAHAAATAPLRGSEQLAIARFLIYPPAYYEPSAPLDLMRMRMLVGWMGTPRLAWSYVVNPAPASFWEPLHRYLEQLPVATTPTVGGRPYALFAHDWRAMPVEPWFDLLNTRLLHGWDPRAPAEPEELSVLPRSEFDAAVRSALRSWHRPDQLAANPLVRSRTVTRRGASDPVLTLREVLMAAIAYLAEDPRASKLHRAATVTFLKSTPSQEAAAERLGIPFSTYRRHLAAAVDRIVDHLWQEELHASAEPLTPD</sequence>
<keyword evidence="2" id="KW-0067">ATP-binding</keyword>
<evidence type="ECO:0000313" key="3">
    <source>
        <dbReference type="Proteomes" id="UP001501676"/>
    </source>
</evidence>
<comment type="caution">
    <text evidence="2">The sequence shown here is derived from an EMBL/GenBank/DDBJ whole genome shotgun (WGS) entry which is preliminary data.</text>
</comment>
<dbReference type="GO" id="GO:0005524">
    <property type="term" value="F:ATP binding"/>
    <property type="evidence" value="ECO:0007669"/>
    <property type="project" value="UniProtKB-KW"/>
</dbReference>
<dbReference type="SUPFAM" id="SSF52540">
    <property type="entry name" value="P-loop containing nucleoside triphosphate hydrolases"/>
    <property type="match status" value="1"/>
</dbReference>
<protein>
    <submittedName>
        <fullName evidence="2">ATP-binding protein</fullName>
    </submittedName>
</protein>
<dbReference type="Gene3D" id="3.40.50.300">
    <property type="entry name" value="P-loop containing nucleotide triphosphate hydrolases"/>
    <property type="match status" value="1"/>
</dbReference>
<evidence type="ECO:0000313" key="2">
    <source>
        <dbReference type="EMBL" id="GAA3381837.1"/>
    </source>
</evidence>
<dbReference type="RefSeq" id="WP_345725918.1">
    <property type="nucleotide sequence ID" value="NZ_BAAAYN010000001.1"/>
</dbReference>
<dbReference type="InterPro" id="IPR027417">
    <property type="entry name" value="P-loop_NTPase"/>
</dbReference>
<keyword evidence="3" id="KW-1185">Reference proteome</keyword>
<evidence type="ECO:0000259" key="1">
    <source>
        <dbReference type="Pfam" id="PF25199"/>
    </source>
</evidence>
<keyword evidence="2" id="KW-0547">Nucleotide-binding</keyword>
<reference evidence="3" key="1">
    <citation type="journal article" date="2019" name="Int. J. Syst. Evol. Microbiol.">
        <title>The Global Catalogue of Microorganisms (GCM) 10K type strain sequencing project: providing services to taxonomists for standard genome sequencing and annotation.</title>
        <authorList>
            <consortium name="The Broad Institute Genomics Platform"/>
            <consortium name="The Broad Institute Genome Sequencing Center for Infectious Disease"/>
            <person name="Wu L."/>
            <person name="Ma J."/>
        </authorList>
    </citation>
    <scope>NUCLEOTIDE SEQUENCE [LARGE SCALE GENOMIC DNA]</scope>
    <source>
        <strain evidence="3">JCM 9458</strain>
    </source>
</reference>
<gene>
    <name evidence="2" type="ORF">GCM10020369_01320</name>
</gene>
<dbReference type="InterPro" id="IPR057574">
    <property type="entry name" value="nSTAND_NTPase5_dom"/>
</dbReference>
<feature type="domain" description="Novel STAND NTPase 5" evidence="1">
    <location>
        <begin position="33"/>
        <end position="154"/>
    </location>
</feature>
<name>A0ABP6SP01_9ACTN</name>
<dbReference type="CDD" id="cd00009">
    <property type="entry name" value="AAA"/>
    <property type="match status" value="1"/>
</dbReference>
<proteinExistence type="predicted"/>